<feature type="transmembrane region" description="Helical" evidence="2">
    <location>
        <begin position="183"/>
        <end position="202"/>
    </location>
</feature>
<dbReference type="Gene3D" id="2.60.40.2380">
    <property type="match status" value="1"/>
</dbReference>
<keyword evidence="6" id="KW-1185">Reference proteome</keyword>
<dbReference type="Gene3D" id="3.30.70.270">
    <property type="match status" value="1"/>
</dbReference>
<reference evidence="5" key="2">
    <citation type="submission" date="2020-09" db="EMBL/GenBank/DDBJ databases">
        <authorList>
            <person name="Sun Q."/>
            <person name="Zhou Y."/>
        </authorList>
    </citation>
    <scope>NUCLEOTIDE SEQUENCE</scope>
    <source>
        <strain evidence="5">CGMCC 1.15322</strain>
    </source>
</reference>
<dbReference type="Pfam" id="PF00990">
    <property type="entry name" value="GGDEF"/>
    <property type="match status" value="1"/>
</dbReference>
<feature type="transmembrane region" description="Helical" evidence="2">
    <location>
        <begin position="332"/>
        <end position="356"/>
    </location>
</feature>
<dbReference type="Pfam" id="PF07696">
    <property type="entry name" value="7TMR-DISMED2"/>
    <property type="match status" value="1"/>
</dbReference>
<feature type="region of interest" description="Disordered" evidence="1">
    <location>
        <begin position="566"/>
        <end position="590"/>
    </location>
</feature>
<dbReference type="InterPro" id="IPR029787">
    <property type="entry name" value="Nucleotide_cyclase"/>
</dbReference>
<evidence type="ECO:0000313" key="6">
    <source>
        <dbReference type="Proteomes" id="UP000620596"/>
    </source>
</evidence>
<comment type="caution">
    <text evidence="5">The sequence shown here is derived from an EMBL/GenBank/DDBJ whole genome shotgun (WGS) entry which is preliminary data.</text>
</comment>
<organism evidence="5 6">
    <name type="scientific">Polaromonas eurypsychrophila</name>
    <dbReference type="NCBI Taxonomy" id="1614635"/>
    <lineage>
        <taxon>Bacteria</taxon>
        <taxon>Pseudomonadati</taxon>
        <taxon>Pseudomonadota</taxon>
        <taxon>Betaproteobacteria</taxon>
        <taxon>Burkholderiales</taxon>
        <taxon>Comamonadaceae</taxon>
        <taxon>Polaromonas</taxon>
    </lineage>
</organism>
<gene>
    <name evidence="5" type="ORF">GCM10011496_01920</name>
</gene>
<evidence type="ECO:0000259" key="4">
    <source>
        <dbReference type="SMART" id="SM00267"/>
    </source>
</evidence>
<dbReference type="Proteomes" id="UP000620596">
    <property type="component" value="Unassembled WGS sequence"/>
</dbReference>
<dbReference type="InterPro" id="IPR043128">
    <property type="entry name" value="Rev_trsase/Diguanyl_cyclase"/>
</dbReference>
<name>A0A916WBA9_9BURK</name>
<reference evidence="5" key="1">
    <citation type="journal article" date="2014" name="Int. J. Syst. Evol. Microbiol.">
        <title>Complete genome sequence of Corynebacterium casei LMG S-19264T (=DSM 44701T), isolated from a smear-ripened cheese.</title>
        <authorList>
            <consortium name="US DOE Joint Genome Institute (JGI-PGF)"/>
            <person name="Walter F."/>
            <person name="Albersmeier A."/>
            <person name="Kalinowski J."/>
            <person name="Ruckert C."/>
        </authorList>
    </citation>
    <scope>NUCLEOTIDE SEQUENCE</scope>
    <source>
        <strain evidence="5">CGMCC 1.15322</strain>
    </source>
</reference>
<dbReference type="InterPro" id="IPR011623">
    <property type="entry name" value="7TMR_DISM_rcpt_extracell_dom1"/>
</dbReference>
<feature type="transmembrane region" description="Helical" evidence="2">
    <location>
        <begin position="214"/>
        <end position="238"/>
    </location>
</feature>
<feature type="transmembrane region" description="Helical" evidence="2">
    <location>
        <begin position="304"/>
        <end position="325"/>
    </location>
</feature>
<feature type="transmembrane region" description="Helical" evidence="2">
    <location>
        <begin position="250"/>
        <end position="268"/>
    </location>
</feature>
<dbReference type="EMBL" id="BMIG01000001">
    <property type="protein sequence ID" value="GGA84995.1"/>
    <property type="molecule type" value="Genomic_DNA"/>
</dbReference>
<evidence type="ECO:0000256" key="2">
    <source>
        <dbReference type="SAM" id="Phobius"/>
    </source>
</evidence>
<accession>A0A916WBA9</accession>
<evidence type="ECO:0000313" key="5">
    <source>
        <dbReference type="EMBL" id="GGA84995.1"/>
    </source>
</evidence>
<keyword evidence="2" id="KW-0472">Membrane</keyword>
<sequence>MVALLLGALFGLWGTASQAQPVVVLHDQNLVADLQGSARVWVDASGEATIEQVAADKHLAFMSPGRANTIYTLGPETILWQHYRFLEPTNSRLKWLLEFPLPLLDKVTVFQKSRNGDWTSQTAGDTVPVSSWPEPGRYAQFDLVLPEEGILDVYVRIQHVTQVNIPVNVISAPARVHRLQVDYMVIGVVIGALLLLIVVGAVQGWAYRDQAYAWYSVYATIMTLVVASLSGVAGHFLWGDFPAWNNFSKGFLGFLGGSSALLLIRNLCGMVGRHRWFDHLVYGVGLAGPAFAVAYIGLDRQWGVRLIGAYLVVVIILGISTALMAWRRKDVIGVWVLGGFTPLALATLLVVARIFGWVPTSWLSQYAFMLSLAFEVPLLLVALNVRSRERHGIEAREQAMVSHDALTGLLAVHLFDDRLKQMVSRATRYKEPAAVVYVELVNYGYVKRTYGIAVAEQSLLRSVIKLRRILRDVDTVGRVDEACFGLIIEDVSTRGPVNELAARLIAAGLMPLKGLKPEVLLQFHVAGVLLSERLMEGPALSQALSDLLAGMAERTRRPIRFLEPELTRPSPLALDSRRGDSDTQSLASSG</sequence>
<dbReference type="Pfam" id="PF07695">
    <property type="entry name" value="7TMR-DISM_7TM"/>
    <property type="match status" value="1"/>
</dbReference>
<feature type="signal peptide" evidence="3">
    <location>
        <begin position="1"/>
        <end position="19"/>
    </location>
</feature>
<protein>
    <recommendedName>
        <fullName evidence="4">GGDEF domain-containing protein</fullName>
    </recommendedName>
</protein>
<dbReference type="SMART" id="SM00267">
    <property type="entry name" value="GGDEF"/>
    <property type="match status" value="1"/>
</dbReference>
<proteinExistence type="predicted"/>
<keyword evidence="3" id="KW-0732">Signal</keyword>
<feature type="transmembrane region" description="Helical" evidence="2">
    <location>
        <begin position="280"/>
        <end position="298"/>
    </location>
</feature>
<dbReference type="AlphaFoldDB" id="A0A916WBA9"/>
<evidence type="ECO:0000256" key="3">
    <source>
        <dbReference type="SAM" id="SignalP"/>
    </source>
</evidence>
<feature type="domain" description="GGDEF" evidence="4">
    <location>
        <begin position="390"/>
        <end position="562"/>
    </location>
</feature>
<feature type="transmembrane region" description="Helical" evidence="2">
    <location>
        <begin position="362"/>
        <end position="383"/>
    </location>
</feature>
<dbReference type="InterPro" id="IPR052155">
    <property type="entry name" value="Biofilm_reg_signaling"/>
</dbReference>
<dbReference type="InterPro" id="IPR000160">
    <property type="entry name" value="GGDEF_dom"/>
</dbReference>
<feature type="chain" id="PRO_5037861643" description="GGDEF domain-containing protein" evidence="3">
    <location>
        <begin position="20"/>
        <end position="590"/>
    </location>
</feature>
<dbReference type="PANTHER" id="PTHR44757:SF2">
    <property type="entry name" value="BIOFILM ARCHITECTURE MAINTENANCE PROTEIN MBAA"/>
    <property type="match status" value="1"/>
</dbReference>
<dbReference type="SUPFAM" id="SSF55073">
    <property type="entry name" value="Nucleotide cyclase"/>
    <property type="match status" value="1"/>
</dbReference>
<dbReference type="PANTHER" id="PTHR44757">
    <property type="entry name" value="DIGUANYLATE CYCLASE DGCP"/>
    <property type="match status" value="1"/>
</dbReference>
<evidence type="ECO:0000256" key="1">
    <source>
        <dbReference type="SAM" id="MobiDB-lite"/>
    </source>
</evidence>
<keyword evidence="2" id="KW-1133">Transmembrane helix</keyword>
<dbReference type="InterPro" id="IPR011622">
    <property type="entry name" value="7TMR_DISM_rcpt_extracell_dom2"/>
</dbReference>
<keyword evidence="2" id="KW-0812">Transmembrane</keyword>